<dbReference type="KEGG" id="bsan:CHH28_11395"/>
<feature type="transmembrane region" description="Helical" evidence="1">
    <location>
        <begin position="215"/>
        <end position="234"/>
    </location>
</feature>
<dbReference type="RefSeq" id="WP_094060423.1">
    <property type="nucleotide sequence ID" value="NZ_CP022530.1"/>
</dbReference>
<feature type="transmembrane region" description="Helical" evidence="1">
    <location>
        <begin position="240"/>
        <end position="259"/>
    </location>
</feature>
<feature type="transmembrane region" description="Helical" evidence="1">
    <location>
        <begin position="113"/>
        <end position="132"/>
    </location>
</feature>
<gene>
    <name evidence="2" type="ORF">CHH28_11395</name>
</gene>
<evidence type="ECO:0000256" key="1">
    <source>
        <dbReference type="SAM" id="Phobius"/>
    </source>
</evidence>
<protein>
    <submittedName>
        <fullName evidence="2">Uncharacterized protein</fullName>
    </submittedName>
</protein>
<keyword evidence="1" id="KW-1133">Transmembrane helix</keyword>
<reference evidence="2 3" key="1">
    <citation type="submission" date="2017-07" db="EMBL/GenBank/DDBJ databases">
        <title>Annotated genome sequence of Bacterioplanes sanyensis isolated from Red Sea.</title>
        <authorList>
            <person name="Rehman Z.U."/>
        </authorList>
    </citation>
    <scope>NUCLEOTIDE SEQUENCE [LARGE SCALE GENOMIC DNA]</scope>
    <source>
        <strain evidence="2 3">NV9</strain>
    </source>
</reference>
<dbReference type="OrthoDB" id="5457281at2"/>
<keyword evidence="1" id="KW-0472">Membrane</keyword>
<accession>A0A222FLZ3</accession>
<evidence type="ECO:0000313" key="2">
    <source>
        <dbReference type="EMBL" id="ASP39243.1"/>
    </source>
</evidence>
<dbReference type="EMBL" id="CP022530">
    <property type="protein sequence ID" value="ASP39243.1"/>
    <property type="molecule type" value="Genomic_DNA"/>
</dbReference>
<proteinExistence type="predicted"/>
<keyword evidence="1" id="KW-0812">Transmembrane</keyword>
<feature type="transmembrane region" description="Helical" evidence="1">
    <location>
        <begin position="88"/>
        <end position="107"/>
    </location>
</feature>
<organism evidence="2 3">
    <name type="scientific">Bacterioplanes sanyensis</name>
    <dbReference type="NCBI Taxonomy" id="1249553"/>
    <lineage>
        <taxon>Bacteria</taxon>
        <taxon>Pseudomonadati</taxon>
        <taxon>Pseudomonadota</taxon>
        <taxon>Gammaproteobacteria</taxon>
        <taxon>Oceanospirillales</taxon>
        <taxon>Oceanospirillaceae</taxon>
        <taxon>Bacterioplanes</taxon>
    </lineage>
</organism>
<feature type="transmembrane region" description="Helical" evidence="1">
    <location>
        <begin position="54"/>
        <end position="76"/>
    </location>
</feature>
<feature type="transmembrane region" description="Helical" evidence="1">
    <location>
        <begin position="180"/>
        <end position="203"/>
    </location>
</feature>
<dbReference type="AlphaFoldDB" id="A0A222FLZ3"/>
<feature type="transmembrane region" description="Helical" evidence="1">
    <location>
        <begin position="153"/>
        <end position="174"/>
    </location>
</feature>
<sequence length="266" mass="28470">MLTLSKVLVTMATVLLLASVAERLSPKHAGLLAGFPLGTAIALYFFAAQHGTDFAAASAIYTLAGLTAAMALAWGYWQIIRRRPGLSWLPLAIGAGLVCFAVTSALLQSLPAQRWLALTVTLAAIVLFRYQFRVIAEHPKTGPGRGGWFAKHSVTLLFRAGLAALTIVLITALADWLGPARAGLLAAFPISFFPLMLILHSSYGAGVLASSIRHYPTGMGALLTYCLTVSYSYPHLGHDIGTLVALVMACVYLLLNHYFSQALSRR</sequence>
<name>A0A222FLZ3_9GAMM</name>
<evidence type="ECO:0000313" key="3">
    <source>
        <dbReference type="Proteomes" id="UP000202440"/>
    </source>
</evidence>
<dbReference type="Proteomes" id="UP000202440">
    <property type="component" value="Chromosome"/>
</dbReference>
<keyword evidence="3" id="KW-1185">Reference proteome</keyword>